<dbReference type="AlphaFoldDB" id="L0AZ45"/>
<dbReference type="OrthoDB" id="365483at2759"/>
<evidence type="ECO:0000313" key="2">
    <source>
        <dbReference type="Proteomes" id="UP000031512"/>
    </source>
</evidence>
<dbReference type="VEuPathDB" id="PiroplasmaDB:BEWA_033680"/>
<accession>L0AZ45</accession>
<dbReference type="RefSeq" id="XP_004830179.1">
    <property type="nucleotide sequence ID" value="XM_004830122.1"/>
</dbReference>
<gene>
    <name evidence="1" type="ORF">BEWA_033680</name>
</gene>
<evidence type="ECO:0000313" key="1">
    <source>
        <dbReference type="EMBL" id="AFZ80513.1"/>
    </source>
</evidence>
<dbReference type="GeneID" id="15803909"/>
<proteinExistence type="predicted"/>
<dbReference type="eggNOG" id="ENOG502TN2F">
    <property type="taxonomic scope" value="Eukaryota"/>
</dbReference>
<reference evidence="1 2" key="1">
    <citation type="journal article" date="2012" name="BMC Genomics">
        <title>Comparative genomic analysis and phylogenetic position of Theileria equi.</title>
        <authorList>
            <person name="Kappmeyer L.S."/>
            <person name="Thiagarajan M."/>
            <person name="Herndon D.R."/>
            <person name="Ramsay J.D."/>
            <person name="Caler E."/>
            <person name="Djikeng A."/>
            <person name="Gillespie J.J."/>
            <person name="Lau A.O."/>
            <person name="Roalson E.H."/>
            <person name="Silva J.C."/>
            <person name="Silva M.G."/>
            <person name="Suarez C.E."/>
            <person name="Ueti M.W."/>
            <person name="Nene V.M."/>
            <person name="Mealey R.H."/>
            <person name="Knowles D.P."/>
            <person name="Brayton K.A."/>
        </authorList>
    </citation>
    <scope>NUCLEOTIDE SEQUENCE [LARGE SCALE GENOMIC DNA]</scope>
    <source>
        <strain evidence="1 2">WA</strain>
    </source>
</reference>
<organism evidence="1 2">
    <name type="scientific">Theileria equi strain WA</name>
    <dbReference type="NCBI Taxonomy" id="1537102"/>
    <lineage>
        <taxon>Eukaryota</taxon>
        <taxon>Sar</taxon>
        <taxon>Alveolata</taxon>
        <taxon>Apicomplexa</taxon>
        <taxon>Aconoidasida</taxon>
        <taxon>Piroplasmida</taxon>
        <taxon>Theileriidae</taxon>
        <taxon>Theileria</taxon>
    </lineage>
</organism>
<dbReference type="KEGG" id="beq:BEWA_033680"/>
<sequence>MATHVLKNGQRASSIAKFYLNKRVDVVLRVKALAKRLRICSKLHNEVNYGYGKNIELSRKKLENDPVDYIKVSSIILEELIVKSSFLSSSDCIVIFGLLSRIKSPLLRIGSGVINQEENTPGDSITTTSSKESDEEISKVIWKTQIVFLKLIMGFEKKQSLTNKERYYFICSLSRECSIINCDTWFQLFKNVREVLITKGSDSVFRYKPYEIANLILVYAQISRWAKKRQNNSGKHDSKSKPDESSELQEVNSDISKHMLKANENDDPFNLNFISLGISKLLPNLGEIKNDKIIKLLYLLTSKGMYNSVFFQSAYIHLASSGTLENMKVSDLMTIFKIYSRVCISKLLGSTEMFHYTFSIPYLDTLSSENIKMLNLSIPEIPDLKNTFLKNSKSLISTGNTEELDIALEITESLCLITLNILIEHILKISKKEIRSVMKDFSLDGITELYDEGWKWIDIIKISKRYSDLGDTNSAAESDYTDHQLESLIRNMSHLAFLTKALSQSLALCSYKYGRCLKRIRFFHEKLRTLLIIMTKGSKDISENRPTLEDAIIKLIDTT</sequence>
<keyword evidence="2" id="KW-1185">Reference proteome</keyword>
<protein>
    <submittedName>
        <fullName evidence="1">Uncharacterized protein</fullName>
    </submittedName>
</protein>
<dbReference type="Proteomes" id="UP000031512">
    <property type="component" value="Chromosome 1"/>
</dbReference>
<dbReference type="EMBL" id="CP001669">
    <property type="protein sequence ID" value="AFZ80513.1"/>
    <property type="molecule type" value="Genomic_DNA"/>
</dbReference>
<name>L0AZ45_THEEQ</name>